<accession>A0ABN7X4G9</accession>
<keyword evidence="2" id="KW-1185">Reference proteome</keyword>
<comment type="caution">
    <text evidence="1">The sequence shown here is derived from an EMBL/GenBank/DDBJ whole genome shotgun (WGS) entry which is preliminary data.</text>
</comment>
<gene>
    <name evidence="1" type="ORF">GMARGA_LOCUS37805</name>
</gene>
<proteinExistence type="predicted"/>
<organism evidence="1 2">
    <name type="scientific">Gigaspora margarita</name>
    <dbReference type="NCBI Taxonomy" id="4874"/>
    <lineage>
        <taxon>Eukaryota</taxon>
        <taxon>Fungi</taxon>
        <taxon>Fungi incertae sedis</taxon>
        <taxon>Mucoromycota</taxon>
        <taxon>Glomeromycotina</taxon>
        <taxon>Glomeromycetes</taxon>
        <taxon>Diversisporales</taxon>
        <taxon>Gigasporaceae</taxon>
        <taxon>Gigaspora</taxon>
    </lineage>
</organism>
<name>A0ABN7X4G9_GIGMA</name>
<evidence type="ECO:0000313" key="1">
    <source>
        <dbReference type="EMBL" id="CAG8845741.1"/>
    </source>
</evidence>
<feature type="non-terminal residue" evidence="1">
    <location>
        <position position="1"/>
    </location>
</feature>
<dbReference type="Proteomes" id="UP000789901">
    <property type="component" value="Unassembled WGS sequence"/>
</dbReference>
<evidence type="ECO:0000313" key="2">
    <source>
        <dbReference type="Proteomes" id="UP000789901"/>
    </source>
</evidence>
<dbReference type="EMBL" id="CAJVQB010080747">
    <property type="protein sequence ID" value="CAG8845741.1"/>
    <property type="molecule type" value="Genomic_DNA"/>
</dbReference>
<protein>
    <submittedName>
        <fullName evidence="1">3720_t:CDS:1</fullName>
    </submittedName>
</protein>
<sequence>EFYKMTSESELLTLIHKLQNPIPQFVLGTLPILAIIATTPYKSLLTRLLWFARCLGSPFCRLFYFCNIECELVEMCSYWLEANDFISTEDDNGSKVVEEGETKGIKRNRPFGHYAMIIKPTESQKKIMNDWVSEASLLDGLSSLSSLYYICVGIFAGVSKALNPCIDDDSVEDWPFIPLLFIWTLPAINIRINMGEL</sequence>
<reference evidence="1 2" key="1">
    <citation type="submission" date="2021-06" db="EMBL/GenBank/DDBJ databases">
        <authorList>
            <person name="Kallberg Y."/>
            <person name="Tangrot J."/>
            <person name="Rosling A."/>
        </authorList>
    </citation>
    <scope>NUCLEOTIDE SEQUENCE [LARGE SCALE GENOMIC DNA]</scope>
    <source>
        <strain evidence="1 2">120-4 pot B 10/14</strain>
    </source>
</reference>